<dbReference type="InterPro" id="IPR006311">
    <property type="entry name" value="TAT_signal"/>
</dbReference>
<name>A0A871BDQ1_HALGI</name>
<dbReference type="PROSITE" id="PS51318">
    <property type="entry name" value="TAT"/>
    <property type="match status" value="1"/>
</dbReference>
<gene>
    <name evidence="2" type="ORF">HfgLR_04945</name>
</gene>
<dbReference type="EMBL" id="CP063205">
    <property type="protein sequence ID" value="QOS11132.1"/>
    <property type="molecule type" value="Genomic_DNA"/>
</dbReference>
<evidence type="ECO:0000313" key="3">
    <source>
        <dbReference type="Proteomes" id="UP000663064"/>
    </source>
</evidence>
<organism evidence="2 3">
    <name type="scientific">Haloferax gibbonsii</name>
    <dbReference type="NCBI Taxonomy" id="35746"/>
    <lineage>
        <taxon>Archaea</taxon>
        <taxon>Methanobacteriati</taxon>
        <taxon>Methanobacteriota</taxon>
        <taxon>Stenosarchaea group</taxon>
        <taxon>Halobacteria</taxon>
        <taxon>Halobacteriales</taxon>
        <taxon>Haloferacaceae</taxon>
        <taxon>Haloferax</taxon>
    </lineage>
</organism>
<protein>
    <submittedName>
        <fullName evidence="2">Uncharacterized protein</fullName>
    </submittedName>
</protein>
<feature type="region of interest" description="Disordered" evidence="1">
    <location>
        <begin position="29"/>
        <end position="51"/>
    </location>
</feature>
<sequence>MRPPRLDFSRRSFLRALGVGGLAGLAGCTDSLPRRDPPATPYPEEVPTLPDDAGYTYTQANGNPHVERLGDITDATVVDIDLPGTPVWIAGTSIDFGASAIRSQWAVVLQNGRVHAFYITDEGVESAELGPDRIDGPPAVSSDAPRLLTHPDSSPYTNPLPYLGQLVTVGTDGALTFQPAPGEYDMVHTQDFDLPRRTFEVDAPPDARIVAGFDTVYVFADATDEYDHGALGDSLEGGSVVAIHTSDEWSVSRFSPPDGAVFEATTPIITWFDRDAAQIVTTASDAETGARVVAIDTETGEVRSGPPLGTGFRWRHTLAVDSFGPNGEQEIAAVRTPHVGGVAEFYRPTDDALELVATDDGGYRSHVLGSRNLDGGLSGYFAGEDQTVLAVPTRDRTELAFLRRVEGGIQRHTTIPIGGELTTNLAGASEDGTIAAGSEGRVRFWIG</sequence>
<accession>A0A871BDQ1</accession>
<reference evidence="2" key="1">
    <citation type="journal article" date="2021" name="Front. Microbiol.">
        <title>Cellular and Genomic Properties of Haloferax gibbonsii LR2-5, the Host of Euryarchaeal Virus HFTV1.</title>
        <authorList>
            <person name="Tittes C."/>
            <person name="Schwarzer S."/>
            <person name="Pfeiffer F."/>
            <person name="Dyall-Smith M."/>
            <person name="Rodriguez-Franco M."/>
            <person name="Oksanen H.M."/>
            <person name="Quax T.E.F."/>
        </authorList>
    </citation>
    <scope>NUCLEOTIDE SEQUENCE</scope>
    <source>
        <strain evidence="2">LR2-5</strain>
    </source>
</reference>
<evidence type="ECO:0000313" key="2">
    <source>
        <dbReference type="EMBL" id="QOS11132.1"/>
    </source>
</evidence>
<evidence type="ECO:0000256" key="1">
    <source>
        <dbReference type="SAM" id="MobiDB-lite"/>
    </source>
</evidence>
<dbReference type="PROSITE" id="PS51257">
    <property type="entry name" value="PROKAR_LIPOPROTEIN"/>
    <property type="match status" value="1"/>
</dbReference>
<proteinExistence type="predicted"/>
<dbReference type="AlphaFoldDB" id="A0A871BDQ1"/>
<dbReference type="Proteomes" id="UP000663064">
    <property type="component" value="Chromosome"/>
</dbReference>